<dbReference type="EMBL" id="CP133592">
    <property type="protein sequence ID" value="WMW26067.1"/>
    <property type="molecule type" value="Genomic_DNA"/>
</dbReference>
<accession>A0AA51YMM6</accession>
<name>A0AA51YMM6_9EURY</name>
<dbReference type="Proteomes" id="UP001182908">
    <property type="component" value="Chromosome"/>
</dbReference>
<gene>
    <name evidence="2" type="ORF">RE474_04920</name>
</gene>
<feature type="coiled-coil region" evidence="1">
    <location>
        <begin position="70"/>
        <end position="107"/>
    </location>
</feature>
<dbReference type="RefSeq" id="WP_309311864.1">
    <property type="nucleotide sequence ID" value="NZ_CP133592.1"/>
</dbReference>
<sequence length="310" mass="34489">MNKMPLTVLIILMLMVVISGLADSDDVHSYLDDRLDDHRNNYVPSMDRDSPPTEFFMITHMFSLSAMDEESFLEDNIEKSESMVQRLENASNELENEGEDVSELNGMIADYSYLVSESRSYLEMAKTASSDSEKQMYLDKSRESIIKANSGLKPILDEIKKYLPGSVNITNTTLTAKGSGVAILSGDIDLDFFLSDGKFSVVDFSGDLVIDTEADYKQEFAPDKDGSYDMIMPHAMISYLDVTGNISMSGSAYTVAIVADIMTLTATGQGDVELVGNGTYYLDNGISEEQENVWMIPIFERIDVGKRFNE</sequence>
<evidence type="ECO:0000256" key="1">
    <source>
        <dbReference type="SAM" id="Coils"/>
    </source>
</evidence>
<keyword evidence="1" id="KW-0175">Coiled coil</keyword>
<organism evidence="2 3">
    <name type="scientific">Methanolobus sediminis</name>
    <dbReference type="NCBI Taxonomy" id="3072978"/>
    <lineage>
        <taxon>Archaea</taxon>
        <taxon>Methanobacteriati</taxon>
        <taxon>Methanobacteriota</taxon>
        <taxon>Stenosarchaea group</taxon>
        <taxon>Methanomicrobia</taxon>
        <taxon>Methanosarcinales</taxon>
        <taxon>Methanosarcinaceae</taxon>
        <taxon>Methanolobus</taxon>
    </lineage>
</organism>
<dbReference type="AlphaFoldDB" id="A0AA51YMM6"/>
<proteinExistence type="predicted"/>
<dbReference type="KEGG" id="mseb:RE474_04920"/>
<dbReference type="GeneID" id="84232035"/>
<evidence type="ECO:0000313" key="2">
    <source>
        <dbReference type="EMBL" id="WMW26067.1"/>
    </source>
</evidence>
<protein>
    <submittedName>
        <fullName evidence="2">Uncharacterized protein</fullName>
    </submittedName>
</protein>
<evidence type="ECO:0000313" key="3">
    <source>
        <dbReference type="Proteomes" id="UP001182908"/>
    </source>
</evidence>
<reference evidence="2 3" key="1">
    <citation type="submission" date="2023-08" db="EMBL/GenBank/DDBJ databases">
        <title>Methanolobus mangrovi sp. nov. and Methanolobus sediminis sp. nov, two novel methylotrophic methanogens isolated from mangrove sediments in China.</title>
        <authorList>
            <person name="Zhou J."/>
        </authorList>
    </citation>
    <scope>NUCLEOTIDE SEQUENCE [LARGE SCALE GENOMIC DNA]</scope>
    <source>
        <strain evidence="2 3">FTZ6</strain>
    </source>
</reference>
<keyword evidence="3" id="KW-1185">Reference proteome</keyword>